<keyword evidence="9" id="KW-1185">Reference proteome</keyword>
<reference evidence="7" key="2">
    <citation type="submission" date="2017-01" db="EMBL/GenBank/DDBJ databases">
        <authorList>
            <person name="Mah S.A."/>
            <person name="Swanson W.J."/>
            <person name="Moy G.W."/>
            <person name="Vacquier V.D."/>
        </authorList>
    </citation>
    <scope>NUCLEOTIDE SEQUENCE [LARGE SCALE GENOMIC DNA]</scope>
    <source>
        <strain evidence="7">129</strain>
    </source>
</reference>
<sequence>MEEIRGGVSLISPSQTKKEKNQSKKSKGSNRAPKIPNVIPKKDHFQRVSYLYKLGAMMTMAKYVGDYDEHQQKQRDTLSRTYLNQMDLVSKKAVLKLHPSIKRTICKQCSRLLVEGLTCSIRVVNESKRQQPHCDVLELKCVCGRAKRFPIGKNFDYSLFSERENVLHDSI</sequence>
<dbReference type="Proteomes" id="UP000189274">
    <property type="component" value="Unassembled WGS sequence"/>
</dbReference>
<keyword evidence="2" id="KW-0479">Metal-binding</keyword>
<dbReference type="InterPro" id="IPR007175">
    <property type="entry name" value="Rpr2/Snm1/Rpp21"/>
</dbReference>
<evidence type="ECO:0000256" key="2">
    <source>
        <dbReference type="ARBA" id="ARBA00022723"/>
    </source>
</evidence>
<gene>
    <name evidence="7" type="ORF">BOH78_0174</name>
    <name evidence="6" type="ORF">C5L36_0E02070</name>
</gene>
<keyword evidence="3" id="KW-0862">Zinc</keyword>
<accession>A0A1V2LV31</accession>
<evidence type="ECO:0000256" key="4">
    <source>
        <dbReference type="ARBA" id="ARBA00038402"/>
    </source>
</evidence>
<dbReference type="STRING" id="4909.A0A1V2LV31"/>
<organism evidence="7 8">
    <name type="scientific">Pichia kudriavzevii</name>
    <name type="common">Yeast</name>
    <name type="synonym">Issatchenkia orientalis</name>
    <dbReference type="NCBI Taxonomy" id="4909"/>
    <lineage>
        <taxon>Eukaryota</taxon>
        <taxon>Fungi</taxon>
        <taxon>Dikarya</taxon>
        <taxon>Ascomycota</taxon>
        <taxon>Saccharomycotina</taxon>
        <taxon>Pichiomycetes</taxon>
        <taxon>Pichiales</taxon>
        <taxon>Pichiaceae</taxon>
        <taxon>Pichia</taxon>
    </lineage>
</organism>
<dbReference type="PANTHER" id="PTHR14742">
    <property type="entry name" value="RIBONUCLEASE P SUBUNIT P21"/>
    <property type="match status" value="1"/>
</dbReference>
<reference evidence="8" key="1">
    <citation type="journal article" date="2017" name="Genome Announc.">
        <title>Genome sequences of Cyberlindnera fabianii 65, Pichia kudriavzevii 129, and Saccharomyces cerevisiae 131 isolated from fermented masau fruits in Zimbabwe.</title>
        <authorList>
            <person name="van Rijswijck I.M.H."/>
            <person name="Derks M.F.L."/>
            <person name="Abee T."/>
            <person name="de Ridder D."/>
            <person name="Smid E.J."/>
        </authorList>
    </citation>
    <scope>NUCLEOTIDE SEQUENCE [LARGE SCALE GENOMIC DNA]</scope>
    <source>
        <strain evidence="8">129</strain>
    </source>
</reference>
<evidence type="ECO:0000313" key="9">
    <source>
        <dbReference type="Proteomes" id="UP000249293"/>
    </source>
</evidence>
<protein>
    <submittedName>
        <fullName evidence="7">Ribonuclease P protein subunit RPR2</fullName>
    </submittedName>
</protein>
<dbReference type="OrthoDB" id="128536at2759"/>
<dbReference type="AlphaFoldDB" id="A0A1V2LV31"/>
<dbReference type="PANTHER" id="PTHR14742:SF0">
    <property type="entry name" value="RIBONUCLEASE P PROTEIN SUBUNIT P21"/>
    <property type="match status" value="1"/>
</dbReference>
<evidence type="ECO:0000313" key="7">
    <source>
        <dbReference type="EMBL" id="ONH77838.1"/>
    </source>
</evidence>
<name>A0A1V2LV31_PICKU</name>
<proteinExistence type="inferred from homology"/>
<dbReference type="GO" id="GO:0005655">
    <property type="term" value="C:nucleolar ribonuclease P complex"/>
    <property type="evidence" value="ECO:0007669"/>
    <property type="project" value="TreeGrafter"/>
</dbReference>
<comment type="similarity">
    <text evidence="4">Belongs to the eukaryotic/archaeal RNase P protein component 4 family.</text>
</comment>
<keyword evidence="1" id="KW-0819">tRNA processing</keyword>
<dbReference type="Pfam" id="PF04032">
    <property type="entry name" value="Rpr2"/>
    <property type="match status" value="1"/>
</dbReference>
<reference evidence="6 9" key="3">
    <citation type="submission" date="2018-06" db="EMBL/GenBank/DDBJ databases">
        <title>Population genomics shows no distinction between pathogenic Candida krusei and environmental Pichia kudriavzevii: One species, four names.</title>
        <authorList>
            <person name="Douglass A.P."/>
            <person name="Offei B."/>
            <person name="Braun-Galleani S."/>
            <person name="Coughlan A.Y."/>
            <person name="Martos A."/>
            <person name="Ortiz-Merino R.A."/>
            <person name="Byrne K.P."/>
            <person name="Wolfe K.H."/>
        </authorList>
    </citation>
    <scope>NUCLEOTIDE SEQUENCE [LARGE SCALE GENOMIC DNA]</scope>
    <source>
        <strain evidence="6 9">CBS573</strain>
    </source>
</reference>
<feature type="region of interest" description="Disordered" evidence="5">
    <location>
        <begin position="1"/>
        <end position="37"/>
    </location>
</feature>
<evidence type="ECO:0000256" key="3">
    <source>
        <dbReference type="ARBA" id="ARBA00022833"/>
    </source>
</evidence>
<dbReference type="VEuPathDB" id="FungiDB:C5L36_0E02070"/>
<dbReference type="Gene3D" id="6.20.50.20">
    <property type="match status" value="1"/>
</dbReference>
<evidence type="ECO:0000256" key="5">
    <source>
        <dbReference type="SAM" id="MobiDB-lite"/>
    </source>
</evidence>
<evidence type="ECO:0000313" key="8">
    <source>
        <dbReference type="Proteomes" id="UP000189274"/>
    </source>
</evidence>
<dbReference type="GO" id="GO:0046872">
    <property type="term" value="F:metal ion binding"/>
    <property type="evidence" value="ECO:0007669"/>
    <property type="project" value="UniProtKB-KW"/>
</dbReference>
<dbReference type="EMBL" id="CP028777">
    <property type="protein sequence ID" value="AWU78145.1"/>
    <property type="molecule type" value="Genomic_DNA"/>
</dbReference>
<dbReference type="GO" id="GO:0008033">
    <property type="term" value="P:tRNA processing"/>
    <property type="evidence" value="ECO:0007669"/>
    <property type="project" value="UniProtKB-KW"/>
</dbReference>
<dbReference type="EMBL" id="MQVM01000001">
    <property type="protein sequence ID" value="ONH77838.1"/>
    <property type="molecule type" value="Genomic_DNA"/>
</dbReference>
<evidence type="ECO:0000313" key="6">
    <source>
        <dbReference type="EMBL" id="AWU78145.1"/>
    </source>
</evidence>
<dbReference type="Proteomes" id="UP000249293">
    <property type="component" value="Chromosome 5"/>
</dbReference>
<evidence type="ECO:0000256" key="1">
    <source>
        <dbReference type="ARBA" id="ARBA00022694"/>
    </source>
</evidence>